<reference evidence="2" key="1">
    <citation type="journal article" date="2017" name="Genome Biol. Evol.">
        <title>Comparative Genomic Analysis Identifies a Campylobacter Clade Deficient in Selenium Metabolism.</title>
        <authorList>
            <person name="Miller W.G."/>
            <person name="Yee E."/>
            <person name="Lopes B.S."/>
            <person name="Chapman M.H."/>
            <person name="Huynh S."/>
            <person name="Bono J.L."/>
            <person name="Parker C.T."/>
            <person name="Strachan N.J.C."/>
            <person name="Forbes K.J."/>
        </authorList>
    </citation>
    <scope>NUCLEOTIDE SEQUENCE [LARGE SCALE GENOMIC DNA]</scope>
    <source>
        <strain evidence="2">RM6137</strain>
    </source>
</reference>
<organism evidence="1 2">
    <name type="scientific">Campylobacter porcelli</name>
    <dbReference type="NCBI Taxonomy" id="1660073"/>
    <lineage>
        <taxon>Bacteria</taxon>
        <taxon>Pseudomonadati</taxon>
        <taxon>Campylobacterota</taxon>
        <taxon>Epsilonproteobacteria</taxon>
        <taxon>Campylobacterales</taxon>
        <taxon>Campylobacteraceae</taxon>
        <taxon>Campylobacter</taxon>
    </lineage>
</organism>
<accession>A0A1X9SYP0</accession>
<sequence>MKIAIMQPTFLPWLGYFYMINSVDKFVFLDSVQFERRSWQSRNKIKLNDREFTISLSTQKTAQTTKISDIKLLSEDKWRKKILNTIYHAYKKSVNFDYYFQILSSAIMQCESLADLNISLITKFMQDLDIKTPIYKSSQLSQSNAKREELLLRICQDLKAASYLSSQGSKSYLQTKHSMDIFANSKIDIEYLNFTHPAYNQKGKNFIPYLGIIDFLFNETNPKESFNKIILEQNSNNMGGGRANLPNPSVIKAQNHIPILLDKFNFINY</sequence>
<evidence type="ECO:0000313" key="2">
    <source>
        <dbReference type="Proteomes" id="UP000194260"/>
    </source>
</evidence>
<proteinExistence type="predicted"/>
<dbReference type="Proteomes" id="UP000194260">
    <property type="component" value="Chromosome"/>
</dbReference>
<name>A0A1X9SYP0_9BACT</name>
<gene>
    <name evidence="1" type="ORF">CSUIS_1514</name>
</gene>
<dbReference type="Pfam" id="PF08889">
    <property type="entry name" value="WbqC"/>
    <property type="match status" value="1"/>
</dbReference>
<dbReference type="EMBL" id="CP018789">
    <property type="protein sequence ID" value="ARR01296.1"/>
    <property type="molecule type" value="Genomic_DNA"/>
</dbReference>
<dbReference type="AlphaFoldDB" id="A0A1X9SYP0"/>
<dbReference type="STRING" id="1660073.CSUIS_1514"/>
<protein>
    <submittedName>
        <fullName evidence="1">WbqC family protein</fullName>
    </submittedName>
</protein>
<dbReference type="InterPro" id="IPR014985">
    <property type="entry name" value="WbqC"/>
</dbReference>
<evidence type="ECO:0000313" key="1">
    <source>
        <dbReference type="EMBL" id="ARR01296.1"/>
    </source>
</evidence>
<dbReference type="KEGG" id="camy:CSUIS_1514"/>